<dbReference type="Proteomes" id="UP001164693">
    <property type="component" value="Chromosome"/>
</dbReference>
<dbReference type="InterPro" id="IPR046672">
    <property type="entry name" value="DUF6542"/>
</dbReference>
<evidence type="ECO:0000313" key="5">
    <source>
        <dbReference type="Proteomes" id="UP001164693"/>
    </source>
</evidence>
<keyword evidence="5" id="KW-1185">Reference proteome</keyword>
<feature type="domain" description="DUF6542" evidence="3">
    <location>
        <begin position="92"/>
        <end position="210"/>
    </location>
</feature>
<keyword evidence="2" id="KW-0812">Transmembrane</keyword>
<accession>A0ABY7JWL2</accession>
<sequence>MANAPYGARGGDQGDDHGWGPARSVQSGSQGATRAERYDAPGDRGVHYPAPAEHGGRYPAEPRSGRYAAPTATASTEPPPWLDPRARPRERGLPWWGALLVLLAIAAIGGVIDTISGAQVRGGFNIGVVAASIIAILLVRRADMFTVVIAPPIVYSVASGAMVYLRSGGLHDRRALYDAASNWLVYGFPAIAAATAAVLIIAGIRLIVRR</sequence>
<evidence type="ECO:0000256" key="1">
    <source>
        <dbReference type="SAM" id="MobiDB-lite"/>
    </source>
</evidence>
<dbReference type="EMBL" id="CP097463">
    <property type="protein sequence ID" value="WAX56053.1"/>
    <property type="molecule type" value="Genomic_DNA"/>
</dbReference>
<feature type="transmembrane region" description="Helical" evidence="2">
    <location>
        <begin position="93"/>
        <end position="112"/>
    </location>
</feature>
<evidence type="ECO:0000256" key="2">
    <source>
        <dbReference type="SAM" id="Phobius"/>
    </source>
</evidence>
<feature type="compositionally biased region" description="Basic and acidic residues" evidence="1">
    <location>
        <begin position="34"/>
        <end position="46"/>
    </location>
</feature>
<keyword evidence="2" id="KW-0472">Membrane</keyword>
<dbReference type="Pfam" id="PF20177">
    <property type="entry name" value="DUF6542"/>
    <property type="match status" value="1"/>
</dbReference>
<organism evidence="4 5">
    <name type="scientific">Jatrophihabitans cynanchi</name>
    <dbReference type="NCBI Taxonomy" id="2944128"/>
    <lineage>
        <taxon>Bacteria</taxon>
        <taxon>Bacillati</taxon>
        <taxon>Actinomycetota</taxon>
        <taxon>Actinomycetes</taxon>
        <taxon>Jatrophihabitantales</taxon>
        <taxon>Jatrophihabitantaceae</taxon>
        <taxon>Jatrophihabitans</taxon>
    </lineage>
</organism>
<feature type="transmembrane region" description="Helical" evidence="2">
    <location>
        <begin position="118"/>
        <end position="138"/>
    </location>
</feature>
<keyword evidence="2" id="KW-1133">Transmembrane helix</keyword>
<dbReference type="RefSeq" id="WP_269442579.1">
    <property type="nucleotide sequence ID" value="NZ_CP097463.1"/>
</dbReference>
<name>A0ABY7JWL2_9ACTN</name>
<reference evidence="4" key="1">
    <citation type="submission" date="2022-05" db="EMBL/GenBank/DDBJ databases">
        <title>Jatrophihabitans sp. SB3-54 whole genome sequence.</title>
        <authorList>
            <person name="Suh M.K."/>
            <person name="Eom M.K."/>
            <person name="Kim J.S."/>
            <person name="Kim H.S."/>
            <person name="Do H.E."/>
            <person name="Shin Y.K."/>
            <person name="Lee J.-S."/>
        </authorList>
    </citation>
    <scope>NUCLEOTIDE SEQUENCE</scope>
    <source>
        <strain evidence="4">SB3-54</strain>
    </source>
</reference>
<evidence type="ECO:0000313" key="4">
    <source>
        <dbReference type="EMBL" id="WAX56053.1"/>
    </source>
</evidence>
<feature type="transmembrane region" description="Helical" evidence="2">
    <location>
        <begin position="185"/>
        <end position="208"/>
    </location>
</feature>
<protein>
    <recommendedName>
        <fullName evidence="3">DUF6542 domain-containing protein</fullName>
    </recommendedName>
</protein>
<evidence type="ECO:0000259" key="3">
    <source>
        <dbReference type="Pfam" id="PF20177"/>
    </source>
</evidence>
<feature type="transmembrane region" description="Helical" evidence="2">
    <location>
        <begin position="145"/>
        <end position="165"/>
    </location>
</feature>
<proteinExistence type="predicted"/>
<gene>
    <name evidence="4" type="ORF">M6B22_16120</name>
</gene>
<feature type="region of interest" description="Disordered" evidence="1">
    <location>
        <begin position="1"/>
        <end position="86"/>
    </location>
</feature>